<dbReference type="GO" id="GO:0005283">
    <property type="term" value="F:amino acid:sodium symporter activity"/>
    <property type="evidence" value="ECO:0007669"/>
    <property type="project" value="InterPro"/>
</dbReference>
<feature type="transmembrane region" description="Helical" evidence="9">
    <location>
        <begin position="90"/>
        <end position="109"/>
    </location>
</feature>
<feature type="transmembrane region" description="Helical" evidence="9">
    <location>
        <begin position="188"/>
        <end position="207"/>
    </location>
</feature>
<dbReference type="GO" id="GO:0005886">
    <property type="term" value="C:plasma membrane"/>
    <property type="evidence" value="ECO:0007669"/>
    <property type="project" value="UniProtKB-SubCell"/>
</dbReference>
<dbReference type="FunFam" id="1.20.1740.10:FF:000004">
    <property type="entry name" value="Sodium:alanine symporter family protein"/>
    <property type="match status" value="1"/>
</dbReference>
<feature type="transmembrane region" description="Helical" evidence="9">
    <location>
        <begin position="369"/>
        <end position="389"/>
    </location>
</feature>
<sequence>MEGLVNLVNGIIWSPALIYLCLGAGLFYSIMTRFVQVRLFGEMIKLLFTGKSSADGISSFQALAVSLAGRVGMGNIAGVAAAIGFGGPGAVFWMWAVAFLGASTAYVEATLAQIYKERDVITGEYRGGPAYYFERALGQKWYGILFAVASILACGMFLPGVQANGVISAFAQVMGEGTAMNVMGLEVGSMRLVALGIILVVLGIIIFGGIKRIATFTEYAVPFMALGYIALALIIMVTNYQMIPDVFGAIVGDAFTAQAGFGAAIGWGVKRGIYSNEAGQGTGPHAAAAAEVEHPSQQGLVQAFSVYVDTLLVCSATAFMIITMGTYNIQGTLPDGQFIVQNVAATTEINSPAFTQMAMESVYGNFGNVFIAVAVFFFAFTTILAYYYIAEVNIAYLTRFISRKANKIGLFLVKILIMVMVAYGGLNSAGYIWDIGDIGVGLMAWLNIVGILVIFFVARPTLTMLKDYEAQRKAGVKRYTFDPAKFGIKNAPYWEERHLREQAALKQESLNKESLHKDPRL</sequence>
<evidence type="ECO:0000256" key="8">
    <source>
        <dbReference type="ARBA" id="ARBA00023136"/>
    </source>
</evidence>
<comment type="caution">
    <text evidence="10">The sequence shown here is derived from an EMBL/GenBank/DDBJ whole genome shotgun (WGS) entry which is preliminary data.</text>
</comment>
<evidence type="ECO:0000256" key="3">
    <source>
        <dbReference type="ARBA" id="ARBA00022448"/>
    </source>
</evidence>
<dbReference type="Pfam" id="PF01235">
    <property type="entry name" value="Na_Ala_symp"/>
    <property type="match status" value="1"/>
</dbReference>
<keyword evidence="7 9" id="KW-1133">Transmembrane helix</keyword>
<comment type="subcellular location">
    <subcellularLocation>
        <location evidence="9">Cell inner membrane</location>
        <topology evidence="9">Multi-pass membrane protein</topology>
    </subcellularLocation>
    <subcellularLocation>
        <location evidence="1">Cell membrane</location>
        <topology evidence="1">Multi-pass membrane protein</topology>
    </subcellularLocation>
</comment>
<feature type="transmembrane region" description="Helical" evidence="9">
    <location>
        <begin position="410"/>
        <end position="432"/>
    </location>
</feature>
<organism evidence="10 11">
    <name type="scientific">Psychrobacter frigidicola</name>
    <dbReference type="NCBI Taxonomy" id="45611"/>
    <lineage>
        <taxon>Bacteria</taxon>
        <taxon>Pseudomonadati</taxon>
        <taxon>Pseudomonadota</taxon>
        <taxon>Gammaproteobacteria</taxon>
        <taxon>Moraxellales</taxon>
        <taxon>Moraxellaceae</taxon>
        <taxon>Psychrobacter</taxon>
    </lineage>
</organism>
<feature type="transmembrane region" description="Helical" evidence="9">
    <location>
        <begin position="141"/>
        <end position="161"/>
    </location>
</feature>
<evidence type="ECO:0000313" key="11">
    <source>
        <dbReference type="Proteomes" id="UP000321903"/>
    </source>
</evidence>
<protein>
    <submittedName>
        <fullName evidence="10">Alanine:cation symporter family protein</fullName>
    </submittedName>
</protein>
<keyword evidence="5 9" id="KW-0812">Transmembrane</keyword>
<feature type="transmembrane region" description="Helical" evidence="9">
    <location>
        <begin position="438"/>
        <end position="458"/>
    </location>
</feature>
<evidence type="ECO:0000256" key="9">
    <source>
        <dbReference type="RuleBase" id="RU363064"/>
    </source>
</evidence>
<evidence type="ECO:0000313" key="10">
    <source>
        <dbReference type="EMBL" id="TXD98535.1"/>
    </source>
</evidence>
<dbReference type="RefSeq" id="WP_147223086.1">
    <property type="nucleotide sequence ID" value="NZ_CAJGYY010000001.1"/>
</dbReference>
<evidence type="ECO:0000256" key="1">
    <source>
        <dbReference type="ARBA" id="ARBA00004651"/>
    </source>
</evidence>
<feature type="transmembrane region" description="Helical" evidence="9">
    <location>
        <begin position="306"/>
        <end position="327"/>
    </location>
</feature>
<name>A0A5C7A752_9GAMM</name>
<dbReference type="PRINTS" id="PR00175">
    <property type="entry name" value="NAALASMPORT"/>
</dbReference>
<dbReference type="NCBIfam" id="TIGR00835">
    <property type="entry name" value="agcS"/>
    <property type="match status" value="1"/>
</dbReference>
<feature type="transmembrane region" description="Helical" evidence="9">
    <location>
        <begin position="219"/>
        <end position="240"/>
    </location>
</feature>
<keyword evidence="8 9" id="KW-0472">Membrane</keyword>
<comment type="similarity">
    <text evidence="2 9">Belongs to the alanine or glycine:cation symporter (AGCS) (TC 2.A.25) family.</text>
</comment>
<dbReference type="OrthoDB" id="9806926at2"/>
<evidence type="ECO:0000256" key="6">
    <source>
        <dbReference type="ARBA" id="ARBA00022847"/>
    </source>
</evidence>
<gene>
    <name evidence="10" type="ORF">ES754_06455</name>
</gene>
<proteinExistence type="inferred from homology"/>
<keyword evidence="6 9" id="KW-0769">Symport</keyword>
<feature type="transmembrane region" description="Helical" evidence="9">
    <location>
        <begin position="56"/>
        <end position="84"/>
    </location>
</feature>
<dbReference type="EMBL" id="VORZ01000001">
    <property type="protein sequence ID" value="TXD98535.1"/>
    <property type="molecule type" value="Genomic_DNA"/>
</dbReference>
<evidence type="ECO:0000256" key="7">
    <source>
        <dbReference type="ARBA" id="ARBA00022989"/>
    </source>
</evidence>
<dbReference type="Proteomes" id="UP000321903">
    <property type="component" value="Unassembled WGS sequence"/>
</dbReference>
<keyword evidence="4" id="KW-1003">Cell membrane</keyword>
<dbReference type="Gene3D" id="1.20.1740.10">
    <property type="entry name" value="Amino acid/polyamine transporter I"/>
    <property type="match status" value="1"/>
</dbReference>
<feature type="transmembrane region" description="Helical" evidence="9">
    <location>
        <begin position="12"/>
        <end position="35"/>
    </location>
</feature>
<dbReference type="InterPro" id="IPR001463">
    <property type="entry name" value="Na/Ala_symport"/>
</dbReference>
<evidence type="ECO:0000256" key="2">
    <source>
        <dbReference type="ARBA" id="ARBA00009261"/>
    </source>
</evidence>
<evidence type="ECO:0000256" key="5">
    <source>
        <dbReference type="ARBA" id="ARBA00022692"/>
    </source>
</evidence>
<dbReference type="AlphaFoldDB" id="A0A5C7A752"/>
<dbReference type="PANTHER" id="PTHR30330">
    <property type="entry name" value="AGSS FAMILY TRANSPORTER, SODIUM-ALANINE"/>
    <property type="match status" value="1"/>
</dbReference>
<keyword evidence="3 9" id="KW-0813">Transport</keyword>
<accession>A0A5C7A752</accession>
<feature type="transmembrane region" description="Helical" evidence="9">
    <location>
        <begin position="246"/>
        <end position="269"/>
    </location>
</feature>
<keyword evidence="11" id="KW-1185">Reference proteome</keyword>
<reference evidence="10 11" key="1">
    <citation type="submission" date="2019-08" db="EMBL/GenBank/DDBJ databases">
        <title>Genome sequence of Psychrobacter frigidicola ACAM304 (type strain).</title>
        <authorList>
            <person name="Bowman J.P."/>
        </authorList>
    </citation>
    <scope>NUCLEOTIDE SEQUENCE [LARGE SCALE GENOMIC DNA]</scope>
    <source>
        <strain evidence="10 11">ACAM 304</strain>
    </source>
</reference>
<keyword evidence="9" id="KW-0997">Cell inner membrane</keyword>
<dbReference type="PANTHER" id="PTHR30330:SF7">
    <property type="entry name" value="SODIUM_PROTON-DEPENDENT ALANINE CARRIER PROTEIN YRBD-RELATED"/>
    <property type="match status" value="1"/>
</dbReference>
<evidence type="ECO:0000256" key="4">
    <source>
        <dbReference type="ARBA" id="ARBA00022475"/>
    </source>
</evidence>